<dbReference type="RefSeq" id="WP_036433849.1">
    <property type="nucleotide sequence ID" value="NZ_LR215039.1"/>
</dbReference>
<keyword evidence="1" id="KW-0732">Signal</keyword>
<accession>A0A449B6G9</accession>
<evidence type="ECO:0008006" key="4">
    <source>
        <dbReference type="Google" id="ProtNLM"/>
    </source>
</evidence>
<sequence>MKKIFKKLLLGTVLVSSVGAFSAACTQKTQTKTLPENALEGDHLNLSESLLQLRQVPSDIFKDLYKTKFFDKLYLVPNDTQDSIDIRVDKGVSLNLSTSADGSGSANSIDDQNYGFVNLYVQEFLKTIRLGKITKGDEDKKLHQFYKEDEFYVLDDSNQWVVLDLKKDNQYLPTSLDNKGNLVIKYQIKPHNSDKKISYQKTIHTNDQKGPLRKEITDFLHVQLSAHKEYFVQQLKQVKGVLASLPITLSLFAKPDSSILKLSNDLVAKAAQVIKLIEEFMSKVDSKTLTNEYLTQTYFEFKNIISTSINEVIETEVNEIKKIRQLPAEKQQELINLFETIYLNGGASLAVPNPDVSNYLKTIFELAKNENPLLTKNLTSNEFALNLSKWLGINVNLLEEEKVTFRDLLLLITSIFSGQLSM</sequence>
<dbReference type="Proteomes" id="UP000289497">
    <property type="component" value="Chromosome"/>
</dbReference>
<evidence type="ECO:0000313" key="3">
    <source>
        <dbReference type="Proteomes" id="UP000289497"/>
    </source>
</evidence>
<evidence type="ECO:0000313" key="2">
    <source>
        <dbReference type="EMBL" id="VEU76152.1"/>
    </source>
</evidence>
<name>A0A449B6G9_9BACT</name>
<dbReference type="KEGG" id="mcou:NCTC10179_00322"/>
<feature type="chain" id="PRO_5019458149" description="Lipoprotein" evidence="1">
    <location>
        <begin position="23"/>
        <end position="422"/>
    </location>
</feature>
<gene>
    <name evidence="2" type="ORF">NCTC10179_00322</name>
</gene>
<reference evidence="2 3" key="1">
    <citation type="submission" date="2019-01" db="EMBL/GenBank/DDBJ databases">
        <authorList>
            <consortium name="Pathogen Informatics"/>
        </authorList>
    </citation>
    <scope>NUCLEOTIDE SEQUENCE [LARGE SCALE GENOMIC DNA]</scope>
    <source>
        <strain evidence="2 3">NCTC10179</strain>
    </source>
</reference>
<dbReference type="EMBL" id="LR215039">
    <property type="protein sequence ID" value="VEU76152.1"/>
    <property type="molecule type" value="Genomic_DNA"/>
</dbReference>
<proteinExistence type="predicted"/>
<protein>
    <recommendedName>
        <fullName evidence="4">Lipoprotein</fullName>
    </recommendedName>
</protein>
<evidence type="ECO:0000256" key="1">
    <source>
        <dbReference type="SAM" id="SignalP"/>
    </source>
</evidence>
<dbReference type="AlphaFoldDB" id="A0A449B6G9"/>
<dbReference type="PROSITE" id="PS51257">
    <property type="entry name" value="PROKAR_LIPOPROTEIN"/>
    <property type="match status" value="1"/>
</dbReference>
<organism evidence="2 3">
    <name type="scientific">Mycoplasmopsis columboralis</name>
    <dbReference type="NCBI Taxonomy" id="171282"/>
    <lineage>
        <taxon>Bacteria</taxon>
        <taxon>Bacillati</taxon>
        <taxon>Mycoplasmatota</taxon>
        <taxon>Mycoplasmoidales</taxon>
        <taxon>Metamycoplasmataceae</taxon>
        <taxon>Mycoplasmopsis</taxon>
    </lineage>
</organism>
<feature type="signal peptide" evidence="1">
    <location>
        <begin position="1"/>
        <end position="22"/>
    </location>
</feature>
<keyword evidence="3" id="KW-1185">Reference proteome</keyword>